<name>A0A4R0PKL3_9SPHI</name>
<evidence type="ECO:0000313" key="1">
    <source>
        <dbReference type="EMBL" id="TCD16965.1"/>
    </source>
</evidence>
<keyword evidence="2" id="KW-1185">Reference proteome</keyword>
<sequence length="149" mass="17167">MQNSDDFLALYNAKKVQGRSDLCPRIGYYKIISVYQDFCFGKISTIAKAHWKLRKSDSYSDLIVTVQLQSFKKGDNPLISNNIIDCEIEVSKAIWLPNIASFDLNWELKQKPIFNTREINKLFSRKIKDFNIAHVDSMSCGKEVEDGSY</sequence>
<gene>
    <name evidence="1" type="ORF">EZ456_23745</name>
</gene>
<dbReference type="OrthoDB" id="772828at2"/>
<reference evidence="1 2" key="1">
    <citation type="submission" date="2019-02" db="EMBL/GenBank/DDBJ databases">
        <title>Pedobacter sp. RP-3-21 sp. nov., isolated from Arctic soil.</title>
        <authorList>
            <person name="Dahal R.H."/>
        </authorList>
    </citation>
    <scope>NUCLEOTIDE SEQUENCE [LARGE SCALE GENOMIC DNA]</scope>
    <source>
        <strain evidence="1 2">RP-3-21</strain>
    </source>
</reference>
<dbReference type="EMBL" id="SJSO01000034">
    <property type="protein sequence ID" value="TCD16965.1"/>
    <property type="molecule type" value="Genomic_DNA"/>
</dbReference>
<accession>A0A4R0PKL3</accession>
<dbReference type="Proteomes" id="UP000293925">
    <property type="component" value="Unassembled WGS sequence"/>
</dbReference>
<protein>
    <submittedName>
        <fullName evidence="1">Uncharacterized protein</fullName>
    </submittedName>
</protein>
<dbReference type="RefSeq" id="WP_131534526.1">
    <property type="nucleotide sequence ID" value="NZ_SJSO01000034.1"/>
</dbReference>
<proteinExistence type="predicted"/>
<dbReference type="AlphaFoldDB" id="A0A4R0PKL3"/>
<comment type="caution">
    <text evidence="1">The sequence shown here is derived from an EMBL/GenBank/DDBJ whole genome shotgun (WGS) entry which is preliminary data.</text>
</comment>
<organism evidence="1 2">
    <name type="scientific">Pedobacter psychrodurus</name>
    <dbReference type="NCBI Taxonomy" id="2530456"/>
    <lineage>
        <taxon>Bacteria</taxon>
        <taxon>Pseudomonadati</taxon>
        <taxon>Bacteroidota</taxon>
        <taxon>Sphingobacteriia</taxon>
        <taxon>Sphingobacteriales</taxon>
        <taxon>Sphingobacteriaceae</taxon>
        <taxon>Pedobacter</taxon>
    </lineage>
</organism>
<evidence type="ECO:0000313" key="2">
    <source>
        <dbReference type="Proteomes" id="UP000293925"/>
    </source>
</evidence>